<evidence type="ECO:0000313" key="1">
    <source>
        <dbReference type="EMBL" id="MWV45803.1"/>
    </source>
</evidence>
<gene>
    <name evidence="1" type="ORF">GRF59_19495</name>
</gene>
<name>A0A7X3LJR0_9BACL</name>
<keyword evidence="2" id="KW-1185">Reference proteome</keyword>
<accession>A0A7X3LJR0</accession>
<dbReference type="AlphaFoldDB" id="A0A7X3LJR0"/>
<sequence length="191" mass="21868">MYYRSGKPKHPYTEVIGLENPTNVQDLGSVYLASATAKFKELKQSAEKAIAQVQDDVKLNWAPNEESNSIAIIVKHLSGNMISRWTDFLTTDGEKPGRDRDEEFEGTIESKDDLLSIWNQGWDVFLQTLSDLKSDDLLRTVYIRQQPHSVLESIERQMSHYSSHVGQIIYVAKMIQGDDWHTLTIPRKKKS</sequence>
<reference evidence="1 2" key="1">
    <citation type="submission" date="2019-12" db="EMBL/GenBank/DDBJ databases">
        <title>Paenibacillus sp. nov., an endophytic bacterium isolated from the stem of Dendrobium.</title>
        <authorList>
            <person name="Zhao R."/>
        </authorList>
    </citation>
    <scope>NUCLEOTIDE SEQUENCE [LARGE SCALE GENOMIC DNA]</scope>
    <source>
        <strain evidence="1 2">HJL G12</strain>
    </source>
</reference>
<dbReference type="Gene3D" id="1.20.120.450">
    <property type="entry name" value="dinb family like domain"/>
    <property type="match status" value="1"/>
</dbReference>
<dbReference type="EMBL" id="WUBI01000003">
    <property type="protein sequence ID" value="MWV45803.1"/>
    <property type="molecule type" value="Genomic_DNA"/>
</dbReference>
<protein>
    <submittedName>
        <fullName evidence="1">DUF1572 domain-containing protein</fullName>
    </submittedName>
</protein>
<evidence type="ECO:0000313" key="2">
    <source>
        <dbReference type="Proteomes" id="UP000460318"/>
    </source>
</evidence>
<organism evidence="1 2">
    <name type="scientific">Paenibacillus dendrobii</name>
    <dbReference type="NCBI Taxonomy" id="2691084"/>
    <lineage>
        <taxon>Bacteria</taxon>
        <taxon>Bacillati</taxon>
        <taxon>Bacillota</taxon>
        <taxon>Bacilli</taxon>
        <taxon>Bacillales</taxon>
        <taxon>Paenibacillaceae</taxon>
        <taxon>Paenibacillus</taxon>
    </lineage>
</organism>
<proteinExistence type="predicted"/>
<dbReference type="InterPro" id="IPR034660">
    <property type="entry name" value="DinB/YfiT-like"/>
</dbReference>
<comment type="caution">
    <text evidence="1">The sequence shown here is derived from an EMBL/GenBank/DDBJ whole genome shotgun (WGS) entry which is preliminary data.</text>
</comment>
<dbReference type="InterPro" id="IPR011466">
    <property type="entry name" value="DUF1572"/>
</dbReference>
<dbReference type="Proteomes" id="UP000460318">
    <property type="component" value="Unassembled WGS sequence"/>
</dbReference>
<dbReference type="SUPFAM" id="SSF109854">
    <property type="entry name" value="DinB/YfiT-like putative metalloenzymes"/>
    <property type="match status" value="1"/>
</dbReference>
<dbReference type="Pfam" id="PF07609">
    <property type="entry name" value="DUF1572"/>
    <property type="match status" value="1"/>
</dbReference>